<dbReference type="EMBL" id="JARIHO010000082">
    <property type="protein sequence ID" value="KAJ7309290.1"/>
    <property type="molecule type" value="Genomic_DNA"/>
</dbReference>
<evidence type="ECO:0000256" key="1">
    <source>
        <dbReference type="SAM" id="MobiDB-lite"/>
    </source>
</evidence>
<dbReference type="AlphaFoldDB" id="A0AAD6Z6G6"/>
<protein>
    <submittedName>
        <fullName evidence="2">Uncharacterized protein</fullName>
    </submittedName>
</protein>
<reference evidence="2" key="1">
    <citation type="submission" date="2023-03" db="EMBL/GenBank/DDBJ databases">
        <title>Massive genome expansion in bonnet fungi (Mycena s.s.) driven by repeated elements and novel gene families across ecological guilds.</title>
        <authorList>
            <consortium name="Lawrence Berkeley National Laboratory"/>
            <person name="Harder C.B."/>
            <person name="Miyauchi S."/>
            <person name="Viragh M."/>
            <person name="Kuo A."/>
            <person name="Thoen E."/>
            <person name="Andreopoulos B."/>
            <person name="Lu D."/>
            <person name="Skrede I."/>
            <person name="Drula E."/>
            <person name="Henrissat B."/>
            <person name="Morin E."/>
            <person name="Kohler A."/>
            <person name="Barry K."/>
            <person name="LaButti K."/>
            <person name="Morin E."/>
            <person name="Salamov A."/>
            <person name="Lipzen A."/>
            <person name="Mereny Z."/>
            <person name="Hegedus B."/>
            <person name="Baldrian P."/>
            <person name="Stursova M."/>
            <person name="Weitz H."/>
            <person name="Taylor A."/>
            <person name="Grigoriev I.V."/>
            <person name="Nagy L.G."/>
            <person name="Martin F."/>
            <person name="Kauserud H."/>
        </authorList>
    </citation>
    <scope>NUCLEOTIDE SEQUENCE</scope>
    <source>
        <strain evidence="2">CBHHK002</strain>
    </source>
</reference>
<feature type="region of interest" description="Disordered" evidence="1">
    <location>
        <begin position="44"/>
        <end position="75"/>
    </location>
</feature>
<evidence type="ECO:0000313" key="3">
    <source>
        <dbReference type="Proteomes" id="UP001218218"/>
    </source>
</evidence>
<organism evidence="2 3">
    <name type="scientific">Mycena albidolilacea</name>
    <dbReference type="NCBI Taxonomy" id="1033008"/>
    <lineage>
        <taxon>Eukaryota</taxon>
        <taxon>Fungi</taxon>
        <taxon>Dikarya</taxon>
        <taxon>Basidiomycota</taxon>
        <taxon>Agaricomycotina</taxon>
        <taxon>Agaricomycetes</taxon>
        <taxon>Agaricomycetidae</taxon>
        <taxon>Agaricales</taxon>
        <taxon>Marasmiineae</taxon>
        <taxon>Mycenaceae</taxon>
        <taxon>Mycena</taxon>
    </lineage>
</organism>
<keyword evidence="3" id="KW-1185">Reference proteome</keyword>
<proteinExistence type="predicted"/>
<name>A0AAD6Z6G6_9AGAR</name>
<dbReference type="Proteomes" id="UP001218218">
    <property type="component" value="Unassembled WGS sequence"/>
</dbReference>
<comment type="caution">
    <text evidence="2">The sequence shown here is derived from an EMBL/GenBank/DDBJ whole genome shotgun (WGS) entry which is preliminary data.</text>
</comment>
<sequence length="198" mass="22339">MNLAIKAFMRPFQSRPQKMDASGNIIDGNENTDLEEPIINIDFEEDNNNNNDSMPDLEEASDAGSVASEGLDGDTFNDLGEQKQVEMLQETKEANTVISRLCELAFGLINSTMIGLPAWHRACIKHQLHVYYLPRDVATCWNSTYNMIVFTVHYKAVSNEIPGDCDLAYQPYDLSNNNWVIIKDMVHTLEVFKCATLL</sequence>
<gene>
    <name evidence="2" type="ORF">DFH08DRAFT_974770</name>
</gene>
<evidence type="ECO:0000313" key="2">
    <source>
        <dbReference type="EMBL" id="KAJ7309290.1"/>
    </source>
</evidence>
<accession>A0AAD6Z6G6</accession>